<evidence type="ECO:0008006" key="2">
    <source>
        <dbReference type="Google" id="ProtNLM"/>
    </source>
</evidence>
<dbReference type="Gene3D" id="2.60.40.1080">
    <property type="match status" value="1"/>
</dbReference>
<name>A0A382EZ45_9ZZZZ</name>
<protein>
    <recommendedName>
        <fullName evidence="2">BIG2 domain-containing protein</fullName>
    </recommendedName>
</protein>
<evidence type="ECO:0000313" key="1">
    <source>
        <dbReference type="EMBL" id="SVB55990.1"/>
    </source>
</evidence>
<reference evidence="1" key="1">
    <citation type="submission" date="2018-05" db="EMBL/GenBank/DDBJ databases">
        <authorList>
            <person name="Lanie J.A."/>
            <person name="Ng W.-L."/>
            <person name="Kazmierczak K.M."/>
            <person name="Andrzejewski T.M."/>
            <person name="Davidsen T.M."/>
            <person name="Wayne K.J."/>
            <person name="Tettelin H."/>
            <person name="Glass J.I."/>
            <person name="Rusch D."/>
            <person name="Podicherti R."/>
            <person name="Tsui H.-C.T."/>
            <person name="Winkler M.E."/>
        </authorList>
    </citation>
    <scope>NUCLEOTIDE SEQUENCE</scope>
</reference>
<sequence length="94" mass="9409">MMIPVAMSISISPAELSFTAIGQTASVVATVKDQNGAPMAAMIEWMTTDDSVVSISSEGPVSSITITSVGTGTATIVASSYPVAVSAAVTVVQD</sequence>
<dbReference type="EMBL" id="UINC01047121">
    <property type="protein sequence ID" value="SVB55990.1"/>
    <property type="molecule type" value="Genomic_DNA"/>
</dbReference>
<organism evidence="1">
    <name type="scientific">marine metagenome</name>
    <dbReference type="NCBI Taxonomy" id="408172"/>
    <lineage>
        <taxon>unclassified sequences</taxon>
        <taxon>metagenomes</taxon>
        <taxon>ecological metagenomes</taxon>
    </lineage>
</organism>
<dbReference type="InterPro" id="IPR008964">
    <property type="entry name" value="Invasin/intimin_cell_adhesion"/>
</dbReference>
<accession>A0A382EZ45</accession>
<gene>
    <name evidence="1" type="ORF">METZ01_LOCUS208844</name>
</gene>
<proteinExistence type="predicted"/>
<feature type="non-terminal residue" evidence="1">
    <location>
        <position position="94"/>
    </location>
</feature>
<dbReference type="SUPFAM" id="SSF49373">
    <property type="entry name" value="Invasin/intimin cell-adhesion fragments"/>
    <property type="match status" value="1"/>
</dbReference>
<dbReference type="AlphaFoldDB" id="A0A382EZ45"/>